<proteinExistence type="predicted"/>
<dbReference type="Proteomes" id="UP000237319">
    <property type="component" value="Unassembled WGS sequence"/>
</dbReference>
<dbReference type="AlphaFoldDB" id="A0A2S5CWD1"/>
<organism evidence="2 3">
    <name type="scientific">Lysinibacillus sphaericus</name>
    <name type="common">Bacillus sphaericus</name>
    <dbReference type="NCBI Taxonomy" id="1421"/>
    <lineage>
        <taxon>Bacteria</taxon>
        <taxon>Bacillati</taxon>
        <taxon>Bacillota</taxon>
        <taxon>Bacilli</taxon>
        <taxon>Bacillales</taxon>
        <taxon>Bacillaceae</taxon>
        <taxon>Lysinibacillus</taxon>
    </lineage>
</organism>
<feature type="region of interest" description="Disordered" evidence="1">
    <location>
        <begin position="131"/>
        <end position="161"/>
    </location>
</feature>
<sequence length="161" mass="18375">MLKRFKQRFQTSSLEDGVDLSTKEIKEIHIDLTQQIHTVEEAILRAIDRNNYTLFSDLVIERKRISVAINTVETTLDQTHQRRFFSSTAIAALSTKLDDSLSSINNTSRNITGNVINRAAKGLAYSSQLSEKMHHSLQQSSTRLSQLSEQVIQQTKERKNK</sequence>
<feature type="compositionally biased region" description="Low complexity" evidence="1">
    <location>
        <begin position="136"/>
        <end position="148"/>
    </location>
</feature>
<reference evidence="2 3" key="1">
    <citation type="submission" date="2017-11" db="EMBL/GenBank/DDBJ databases">
        <title>Genome sequence of Lysinibacillus sphaericus, a lignin-degrading bacteria isolated from municipal solid waste soil.</title>
        <authorList>
            <person name="Persinoti G.F."/>
            <person name="Paixao D.A."/>
            <person name="Bugg T.D."/>
            <person name="Squina F.M."/>
        </authorList>
    </citation>
    <scope>NUCLEOTIDE SEQUENCE [LARGE SCALE GENOMIC DNA]</scope>
    <source>
        <strain evidence="2 3">A1</strain>
    </source>
</reference>
<accession>A0A2S5CWD1</accession>
<evidence type="ECO:0000313" key="2">
    <source>
        <dbReference type="EMBL" id="POZ55058.1"/>
    </source>
</evidence>
<comment type="caution">
    <text evidence="2">The sequence shown here is derived from an EMBL/GenBank/DDBJ whole genome shotgun (WGS) entry which is preliminary data.</text>
</comment>
<keyword evidence="3" id="KW-1185">Reference proteome</keyword>
<protein>
    <submittedName>
        <fullName evidence="2">Uncharacterized protein</fullName>
    </submittedName>
</protein>
<dbReference type="EMBL" id="PGLV01000002">
    <property type="protein sequence ID" value="POZ55058.1"/>
    <property type="molecule type" value="Genomic_DNA"/>
</dbReference>
<evidence type="ECO:0000256" key="1">
    <source>
        <dbReference type="SAM" id="MobiDB-lite"/>
    </source>
</evidence>
<dbReference type="RefSeq" id="WP_103977702.1">
    <property type="nucleotide sequence ID" value="NZ_PGLV01000002.1"/>
</dbReference>
<name>A0A2S5CWD1_LYSSH</name>
<gene>
    <name evidence="2" type="ORF">LYSIN_03355</name>
</gene>
<evidence type="ECO:0000313" key="3">
    <source>
        <dbReference type="Proteomes" id="UP000237319"/>
    </source>
</evidence>